<keyword evidence="3" id="KW-0238">DNA-binding</keyword>
<dbReference type="AlphaFoldDB" id="A0A498QJT6"/>
<evidence type="ECO:0000256" key="6">
    <source>
        <dbReference type="PROSITE-ProRule" id="PRU10137"/>
    </source>
</evidence>
<dbReference type="InterPro" id="IPR009057">
    <property type="entry name" value="Homeodomain-like_sf"/>
</dbReference>
<name>A0A498QJT6_9MYCO</name>
<dbReference type="GO" id="GO:0000150">
    <property type="term" value="F:DNA strand exchange activity"/>
    <property type="evidence" value="ECO:0007669"/>
    <property type="project" value="InterPro"/>
</dbReference>
<dbReference type="SMART" id="SM00857">
    <property type="entry name" value="Resolvase"/>
    <property type="match status" value="1"/>
</dbReference>
<dbReference type="GO" id="GO:0003677">
    <property type="term" value="F:DNA binding"/>
    <property type="evidence" value="ECO:0007669"/>
    <property type="project" value="UniProtKB-KW"/>
</dbReference>
<proteinExistence type="inferred from homology"/>
<dbReference type="Pfam" id="PF00239">
    <property type="entry name" value="Resolvase"/>
    <property type="match status" value="1"/>
</dbReference>
<evidence type="ECO:0000259" key="7">
    <source>
        <dbReference type="PROSITE" id="PS51736"/>
    </source>
</evidence>
<feature type="domain" description="Resolvase/invertase-type recombinase catalytic" evidence="7">
    <location>
        <begin position="5"/>
        <end position="139"/>
    </location>
</feature>
<evidence type="ECO:0000256" key="4">
    <source>
        <dbReference type="ARBA" id="ARBA00023172"/>
    </source>
</evidence>
<dbReference type="Gene3D" id="1.10.10.60">
    <property type="entry name" value="Homeodomain-like"/>
    <property type="match status" value="1"/>
</dbReference>
<keyword evidence="2" id="KW-0229">DNA integration</keyword>
<gene>
    <name evidence="8" type="primary">hin</name>
    <name evidence="8" type="ORF">LAUMK13_05699</name>
</gene>
<evidence type="ECO:0000256" key="1">
    <source>
        <dbReference type="ARBA" id="ARBA00009913"/>
    </source>
</evidence>
<dbReference type="PROSITE" id="PS51736">
    <property type="entry name" value="RECOMBINASES_3"/>
    <property type="match status" value="1"/>
</dbReference>
<dbReference type="PANTHER" id="PTHR30461:SF26">
    <property type="entry name" value="RESOLVASE HOMOLOG YNEB"/>
    <property type="match status" value="1"/>
</dbReference>
<dbReference type="InterPro" id="IPR006119">
    <property type="entry name" value="Resolv_N"/>
</dbReference>
<sequence>MSNGQRVGYVRVSTVDQNTARQLDGLTVDRTFTDHASGKDTDRPALTECLGYVREGDELVVHSMDRLARSLVDLRRTVDDLTARGVKVTFVKENLSFTRDSADPCAVLMLSVMGAVAEFERSLTLERQREGIAIAKQAGKYKGRKASLTDEQAAAVSRRLTEGESATALADEYGVSRATVYNTRSRVNA</sequence>
<accession>A0A498QJT6</accession>
<dbReference type="InterPro" id="IPR006118">
    <property type="entry name" value="Recombinase_CS"/>
</dbReference>
<evidence type="ECO:0000256" key="3">
    <source>
        <dbReference type="ARBA" id="ARBA00023125"/>
    </source>
</evidence>
<keyword evidence="4" id="KW-0233">DNA recombination</keyword>
<organism evidence="8 9">
    <name type="scientific">Mycobacterium innocens</name>
    <dbReference type="NCBI Taxonomy" id="2341083"/>
    <lineage>
        <taxon>Bacteria</taxon>
        <taxon>Bacillati</taxon>
        <taxon>Actinomycetota</taxon>
        <taxon>Actinomycetes</taxon>
        <taxon>Mycobacteriales</taxon>
        <taxon>Mycobacteriaceae</taxon>
        <taxon>Mycobacterium</taxon>
    </lineage>
</organism>
<evidence type="ECO:0000256" key="5">
    <source>
        <dbReference type="PIRSR" id="PIRSR606118-50"/>
    </source>
</evidence>
<dbReference type="InterPro" id="IPR050639">
    <property type="entry name" value="SSR_resolvase"/>
</dbReference>
<evidence type="ECO:0000313" key="8">
    <source>
        <dbReference type="EMBL" id="VBA46627.1"/>
    </source>
</evidence>
<dbReference type="Proteomes" id="UP000267289">
    <property type="component" value="Unassembled WGS sequence"/>
</dbReference>
<comment type="similarity">
    <text evidence="1">Belongs to the site-specific recombinase resolvase family.</text>
</comment>
<dbReference type="PROSITE" id="PS00397">
    <property type="entry name" value="RECOMBINASES_1"/>
    <property type="match status" value="1"/>
</dbReference>
<reference evidence="8 9" key="1">
    <citation type="submission" date="2018-09" db="EMBL/GenBank/DDBJ databases">
        <authorList>
            <person name="Tagini F."/>
        </authorList>
    </citation>
    <scope>NUCLEOTIDE SEQUENCE [LARGE SCALE GENOMIC DNA]</scope>
    <source>
        <strain evidence="8 9">MK13</strain>
    </source>
</reference>
<dbReference type="CDD" id="cd00569">
    <property type="entry name" value="HTH_Hin_like"/>
    <property type="match status" value="1"/>
</dbReference>
<keyword evidence="9" id="KW-1185">Reference proteome</keyword>
<dbReference type="OrthoDB" id="3405463at2"/>
<evidence type="ECO:0000256" key="2">
    <source>
        <dbReference type="ARBA" id="ARBA00022908"/>
    </source>
</evidence>
<dbReference type="GO" id="GO:0015074">
    <property type="term" value="P:DNA integration"/>
    <property type="evidence" value="ECO:0007669"/>
    <property type="project" value="UniProtKB-KW"/>
</dbReference>
<dbReference type="CDD" id="cd03768">
    <property type="entry name" value="SR_ResInv"/>
    <property type="match status" value="1"/>
</dbReference>
<evidence type="ECO:0000313" key="9">
    <source>
        <dbReference type="Proteomes" id="UP000267289"/>
    </source>
</evidence>
<dbReference type="InterPro" id="IPR006120">
    <property type="entry name" value="Resolvase_HTH_dom"/>
</dbReference>
<dbReference type="SUPFAM" id="SSF53041">
    <property type="entry name" value="Resolvase-like"/>
    <property type="match status" value="1"/>
</dbReference>
<dbReference type="InterPro" id="IPR036162">
    <property type="entry name" value="Resolvase-like_N_sf"/>
</dbReference>
<feature type="active site" description="O-(5'-phospho-DNA)-serine intermediate" evidence="5 6">
    <location>
        <position position="13"/>
    </location>
</feature>
<dbReference type="PROSITE" id="PS00398">
    <property type="entry name" value="RECOMBINASES_2"/>
    <property type="match status" value="1"/>
</dbReference>
<dbReference type="Pfam" id="PF02796">
    <property type="entry name" value="HTH_7"/>
    <property type="match status" value="1"/>
</dbReference>
<dbReference type="PANTHER" id="PTHR30461">
    <property type="entry name" value="DNA-INVERTASE FROM LAMBDOID PROPHAGE"/>
    <property type="match status" value="1"/>
</dbReference>
<protein>
    <submittedName>
        <fullName evidence="8">DNA-invertase hin</fullName>
    </submittedName>
</protein>
<dbReference type="Gene3D" id="3.40.50.1390">
    <property type="entry name" value="Resolvase, N-terminal catalytic domain"/>
    <property type="match status" value="1"/>
</dbReference>
<dbReference type="SUPFAM" id="SSF46689">
    <property type="entry name" value="Homeodomain-like"/>
    <property type="match status" value="1"/>
</dbReference>
<dbReference type="EMBL" id="UPHQ01000317">
    <property type="protein sequence ID" value="VBA46627.1"/>
    <property type="molecule type" value="Genomic_DNA"/>
</dbReference>
<dbReference type="RefSeq" id="WP_075541852.1">
    <property type="nucleotide sequence ID" value="NZ_UPHQ01000317.1"/>
</dbReference>